<protein>
    <submittedName>
        <fullName evidence="2">AAA domain-containing protein</fullName>
    </submittedName>
</protein>
<sequence length="232" mass="26020">MVKLAVSGTYSSGKTLTVMALSHLTGLPRTMAMTMREILPLAVPGKTLDQCTAAEFLQLVVRRHVERCVHESLLPGGFVSDGSSLQEWIYAKLRVSMGISPRDSAHLRYGESVPKTDELRFFDDVVEQLGVAVKQHVGSGYDVFVHLRNELPVLDDGHRPMNDNFRRKCDELMLGTFRELGVEYEIVGGSLPDRLLRIVEVVGLPMLLTPDEAISRARNDYARQDLRLETQR</sequence>
<evidence type="ECO:0000313" key="3">
    <source>
        <dbReference type="Proteomes" id="UP000295680"/>
    </source>
</evidence>
<dbReference type="Gene3D" id="3.40.50.300">
    <property type="entry name" value="P-loop containing nucleotide triphosphate hydrolases"/>
    <property type="match status" value="1"/>
</dbReference>
<evidence type="ECO:0000259" key="1">
    <source>
        <dbReference type="Pfam" id="PF13521"/>
    </source>
</evidence>
<dbReference type="RefSeq" id="WP_207925973.1">
    <property type="nucleotide sequence ID" value="NZ_SLWS01000002.1"/>
</dbReference>
<gene>
    <name evidence="2" type="ORF">EV192_102430</name>
</gene>
<proteinExistence type="predicted"/>
<accession>A0A4R2JQ17</accession>
<dbReference type="InterPro" id="IPR038727">
    <property type="entry name" value="NadR/Ttd14_AAA_dom"/>
</dbReference>
<reference evidence="2 3" key="1">
    <citation type="submission" date="2019-03" db="EMBL/GenBank/DDBJ databases">
        <title>Genomic Encyclopedia of Type Strains, Phase IV (KMG-IV): sequencing the most valuable type-strain genomes for metagenomic binning, comparative biology and taxonomic classification.</title>
        <authorList>
            <person name="Goeker M."/>
        </authorList>
    </citation>
    <scope>NUCLEOTIDE SEQUENCE [LARGE SCALE GENOMIC DNA]</scope>
    <source>
        <strain evidence="2 3">DSM 45934</strain>
    </source>
</reference>
<keyword evidence="3" id="KW-1185">Reference proteome</keyword>
<comment type="caution">
    <text evidence="2">The sequence shown here is derived from an EMBL/GenBank/DDBJ whole genome shotgun (WGS) entry which is preliminary data.</text>
</comment>
<organism evidence="2 3">
    <name type="scientific">Actinocrispum wychmicini</name>
    <dbReference type="NCBI Taxonomy" id="1213861"/>
    <lineage>
        <taxon>Bacteria</taxon>
        <taxon>Bacillati</taxon>
        <taxon>Actinomycetota</taxon>
        <taxon>Actinomycetes</taxon>
        <taxon>Pseudonocardiales</taxon>
        <taxon>Pseudonocardiaceae</taxon>
        <taxon>Actinocrispum</taxon>
    </lineage>
</organism>
<feature type="domain" description="NadR/Ttd14 AAA" evidence="1">
    <location>
        <begin position="4"/>
        <end position="194"/>
    </location>
</feature>
<evidence type="ECO:0000313" key="2">
    <source>
        <dbReference type="EMBL" id="TCO62293.1"/>
    </source>
</evidence>
<dbReference type="InterPro" id="IPR027417">
    <property type="entry name" value="P-loop_NTPase"/>
</dbReference>
<name>A0A4R2JQ17_9PSEU</name>
<dbReference type="Pfam" id="PF13521">
    <property type="entry name" value="AAA_28"/>
    <property type="match status" value="1"/>
</dbReference>
<dbReference type="Proteomes" id="UP000295680">
    <property type="component" value="Unassembled WGS sequence"/>
</dbReference>
<dbReference type="AlphaFoldDB" id="A0A4R2JQ17"/>
<dbReference type="EMBL" id="SLWS01000002">
    <property type="protein sequence ID" value="TCO62293.1"/>
    <property type="molecule type" value="Genomic_DNA"/>
</dbReference>